<dbReference type="InterPro" id="IPR015797">
    <property type="entry name" value="NUDIX_hydrolase-like_dom_sf"/>
</dbReference>
<evidence type="ECO:0000259" key="3">
    <source>
        <dbReference type="PROSITE" id="PS51462"/>
    </source>
</evidence>
<feature type="domain" description="Nudix hydrolase" evidence="3">
    <location>
        <begin position="39"/>
        <end position="172"/>
    </location>
</feature>
<dbReference type="RefSeq" id="WP_003845979.1">
    <property type="nucleotide sequence ID" value="NZ_BQKK01000001.1"/>
</dbReference>
<dbReference type="PANTHER" id="PTHR11839">
    <property type="entry name" value="UDP/ADP-SUGAR PYROPHOSPHATASE"/>
    <property type="match status" value="1"/>
</dbReference>
<dbReference type="Pfam" id="PF00293">
    <property type="entry name" value="NUDIX"/>
    <property type="match status" value="1"/>
</dbReference>
<dbReference type="InterPro" id="IPR000086">
    <property type="entry name" value="NUDIX_hydrolase_dom"/>
</dbReference>
<dbReference type="GO" id="GO:0005829">
    <property type="term" value="C:cytosol"/>
    <property type="evidence" value="ECO:0007669"/>
    <property type="project" value="TreeGrafter"/>
</dbReference>
<dbReference type="PANTHER" id="PTHR11839:SF31">
    <property type="entry name" value="ADP-RIBOSE PYROPHOSPHATASE"/>
    <property type="match status" value="1"/>
</dbReference>
<evidence type="ECO:0000256" key="2">
    <source>
        <dbReference type="SAM" id="MobiDB-lite"/>
    </source>
</evidence>
<protein>
    <submittedName>
        <fullName evidence="4">NTP pyrophosphohydrolase</fullName>
    </submittedName>
</protein>
<gene>
    <name evidence="4" type="ORF">CAT723_10410</name>
</gene>
<comment type="caution">
    <text evidence="4">The sequence shown here is derived from an EMBL/GenBank/DDBJ whole genome shotgun (WGS) entry which is preliminary data.</text>
</comment>
<dbReference type="Proteomes" id="UP001054925">
    <property type="component" value="Unassembled WGS sequence"/>
</dbReference>
<accession>A0AAV5G764</accession>
<reference evidence="4" key="1">
    <citation type="submission" date="2021-12" db="EMBL/GenBank/DDBJ databases">
        <title>Draft genome sequence of Corynebacterium ammoniagenes strain T-723.</title>
        <authorList>
            <person name="Matsuzawa M."/>
            <person name="Hiratani M."/>
            <person name="Abe I."/>
            <person name="Tsuji Y."/>
            <person name="Nakamura J."/>
        </authorList>
    </citation>
    <scope>NUCLEOTIDE SEQUENCE</scope>
    <source>
        <strain evidence="4">T-723</strain>
    </source>
</reference>
<dbReference type="EMBL" id="BQKK01000001">
    <property type="protein sequence ID" value="GJN42562.1"/>
    <property type="molecule type" value="Genomic_DNA"/>
</dbReference>
<dbReference type="GO" id="GO:0016787">
    <property type="term" value="F:hydrolase activity"/>
    <property type="evidence" value="ECO:0007669"/>
    <property type="project" value="UniProtKB-KW"/>
</dbReference>
<organism evidence="4 5">
    <name type="scientific">Corynebacterium ammoniagenes</name>
    <name type="common">Brevibacterium ammoniagenes</name>
    <dbReference type="NCBI Taxonomy" id="1697"/>
    <lineage>
        <taxon>Bacteria</taxon>
        <taxon>Bacillati</taxon>
        <taxon>Actinomycetota</taxon>
        <taxon>Actinomycetes</taxon>
        <taxon>Mycobacteriales</taxon>
        <taxon>Corynebacteriaceae</taxon>
        <taxon>Corynebacterium</taxon>
    </lineage>
</organism>
<sequence length="212" mass="23181">MAHDFRVLSSELLLDAPIISVRKDELSMPDDQVAFREVVEHLGAVAVVAVNSDRKIAMVNQYRHSVKRRLWELPAGLLDVKDESEIAGAKRELVEEAGLEAASWSVLTDIVTSPGFCEEAARVYLAQDLTEVERPAAFGDEEADMEFSWVGLDEAVQKVLAGDINNSIAVAGILAAQQVLSGNGTARDVSEPFDLRPQSIARRRQGPDLKKS</sequence>
<dbReference type="CDD" id="cd24158">
    <property type="entry name" value="NUDIX_ADPRase_Rv1700"/>
    <property type="match status" value="1"/>
</dbReference>
<dbReference type="AlphaFoldDB" id="A0AAV5G764"/>
<dbReference type="SUPFAM" id="SSF55811">
    <property type="entry name" value="Nudix"/>
    <property type="match status" value="1"/>
</dbReference>
<dbReference type="Gene3D" id="3.90.79.10">
    <property type="entry name" value="Nucleoside Triphosphate Pyrophosphohydrolase"/>
    <property type="match status" value="1"/>
</dbReference>
<feature type="region of interest" description="Disordered" evidence="2">
    <location>
        <begin position="185"/>
        <end position="212"/>
    </location>
</feature>
<evidence type="ECO:0000313" key="4">
    <source>
        <dbReference type="EMBL" id="GJN42562.1"/>
    </source>
</evidence>
<keyword evidence="1" id="KW-0378">Hydrolase</keyword>
<dbReference type="GO" id="GO:0019693">
    <property type="term" value="P:ribose phosphate metabolic process"/>
    <property type="evidence" value="ECO:0007669"/>
    <property type="project" value="TreeGrafter"/>
</dbReference>
<name>A0AAV5G764_CORAM</name>
<dbReference type="GO" id="GO:0006753">
    <property type="term" value="P:nucleoside phosphate metabolic process"/>
    <property type="evidence" value="ECO:0007669"/>
    <property type="project" value="TreeGrafter"/>
</dbReference>
<evidence type="ECO:0000256" key="1">
    <source>
        <dbReference type="ARBA" id="ARBA00022801"/>
    </source>
</evidence>
<dbReference type="PROSITE" id="PS51462">
    <property type="entry name" value="NUDIX"/>
    <property type="match status" value="1"/>
</dbReference>
<evidence type="ECO:0000313" key="5">
    <source>
        <dbReference type="Proteomes" id="UP001054925"/>
    </source>
</evidence>
<proteinExistence type="predicted"/>